<dbReference type="EMBL" id="CP058561">
    <property type="protein sequence ID" value="QUH28520.1"/>
    <property type="molecule type" value="Genomic_DNA"/>
</dbReference>
<protein>
    <submittedName>
        <fullName evidence="2">DUF4375 domain-containing protein</fullName>
    </submittedName>
</protein>
<feature type="domain" description="DNA mimic protein DMP19 C-terminal" evidence="1">
    <location>
        <begin position="32"/>
        <end position="158"/>
    </location>
</feature>
<proteinExistence type="predicted"/>
<reference evidence="2 3" key="1">
    <citation type="submission" date="2020-07" db="EMBL/GenBank/DDBJ databases">
        <title>Vallitalea guaymasensis genome.</title>
        <authorList>
            <person name="Postec A."/>
        </authorList>
    </citation>
    <scope>NUCLEOTIDE SEQUENCE [LARGE SCALE GENOMIC DNA]</scope>
    <source>
        <strain evidence="2 3">Ra1766G1</strain>
    </source>
</reference>
<dbReference type="KEGG" id="vgu:HYG85_06100"/>
<dbReference type="InterPro" id="IPR025402">
    <property type="entry name" value="DMP19_C"/>
</dbReference>
<dbReference type="Pfam" id="PF14300">
    <property type="entry name" value="DMP19"/>
    <property type="match status" value="1"/>
</dbReference>
<evidence type="ECO:0000313" key="3">
    <source>
        <dbReference type="Proteomes" id="UP000677305"/>
    </source>
</evidence>
<dbReference type="RefSeq" id="WP_212692744.1">
    <property type="nucleotide sequence ID" value="NZ_CP058561.1"/>
</dbReference>
<evidence type="ECO:0000259" key="1">
    <source>
        <dbReference type="Pfam" id="PF14300"/>
    </source>
</evidence>
<name>A0A8J8M9C1_9FIRM</name>
<dbReference type="Gene3D" id="1.20.1420.60">
    <property type="match status" value="1"/>
</dbReference>
<dbReference type="AlphaFoldDB" id="A0A8J8M9C1"/>
<sequence length="168" mass="20182">MKRNKILKSLVESRPYEKWNSMLELISNTEIDDMTRIQKNMAFCLRYDSEVHNGGHIQYFTNFKATYLHETLIALVEIGAINQMEILQSFTNLNNDLKLEDISTKEEFISRVLVGYDYTFKDEKKEELFEQYILKWDNKYYECNPSVIDLLEKYFQENEQEFIEIIDD</sequence>
<organism evidence="2 3">
    <name type="scientific">Vallitalea guaymasensis</name>
    <dbReference type="NCBI Taxonomy" id="1185412"/>
    <lineage>
        <taxon>Bacteria</taxon>
        <taxon>Bacillati</taxon>
        <taxon>Bacillota</taxon>
        <taxon>Clostridia</taxon>
        <taxon>Lachnospirales</taxon>
        <taxon>Vallitaleaceae</taxon>
        <taxon>Vallitalea</taxon>
    </lineage>
</organism>
<accession>A0A8J8M9C1</accession>
<evidence type="ECO:0000313" key="2">
    <source>
        <dbReference type="EMBL" id="QUH28520.1"/>
    </source>
</evidence>
<keyword evidence="3" id="KW-1185">Reference proteome</keyword>
<gene>
    <name evidence="2" type="ORF">HYG85_06100</name>
</gene>
<dbReference type="Proteomes" id="UP000677305">
    <property type="component" value="Chromosome"/>
</dbReference>